<keyword evidence="3" id="KW-1185">Reference proteome</keyword>
<gene>
    <name evidence="2" type="ORF">MHBO_004700</name>
</gene>
<sequence length="98" mass="10997">MMTAMEEILEEETLDEELSYIEKSYLRYFGIKSKTKEQGGLGCSSGEEADYTVVILNEKRTKNPRVEGSSTGAITMRKTTGRNSTENSAFGQNKKKMN</sequence>
<dbReference type="Proteomes" id="UP001439008">
    <property type="component" value="Unassembled WGS sequence"/>
</dbReference>
<evidence type="ECO:0000313" key="3">
    <source>
        <dbReference type="Proteomes" id="UP001439008"/>
    </source>
</evidence>
<accession>A0ABV2AU17</accession>
<evidence type="ECO:0000313" key="2">
    <source>
        <dbReference type="EMBL" id="MES1923155.1"/>
    </source>
</evidence>
<organism evidence="2 3">
    <name type="scientific">Bonamia ostreae</name>
    <dbReference type="NCBI Taxonomy" id="126728"/>
    <lineage>
        <taxon>Eukaryota</taxon>
        <taxon>Sar</taxon>
        <taxon>Rhizaria</taxon>
        <taxon>Endomyxa</taxon>
        <taxon>Ascetosporea</taxon>
        <taxon>Haplosporida</taxon>
        <taxon>Bonamia</taxon>
    </lineage>
</organism>
<reference evidence="2 3" key="1">
    <citation type="journal article" date="2024" name="BMC Biol.">
        <title>Comparative genomics of Ascetosporea gives new insight into the evolutionary basis for animal parasitism in Rhizaria.</title>
        <authorList>
            <person name="Hiltunen Thoren M."/>
            <person name="Onut-Brannstrom I."/>
            <person name="Alfjorden A."/>
            <person name="Peckova H."/>
            <person name="Swords F."/>
            <person name="Hooper C."/>
            <person name="Holzer A.S."/>
            <person name="Bass D."/>
            <person name="Burki F."/>
        </authorList>
    </citation>
    <scope>NUCLEOTIDE SEQUENCE [LARGE SCALE GENOMIC DNA]</scope>
    <source>
        <strain evidence="2">20-A016</strain>
    </source>
</reference>
<feature type="compositionally biased region" description="Polar residues" evidence="1">
    <location>
        <begin position="68"/>
        <end position="91"/>
    </location>
</feature>
<protein>
    <submittedName>
        <fullName evidence="2">Uncharacterized protein</fullName>
    </submittedName>
</protein>
<comment type="caution">
    <text evidence="2">The sequence shown here is derived from an EMBL/GenBank/DDBJ whole genome shotgun (WGS) entry which is preliminary data.</text>
</comment>
<evidence type="ECO:0000256" key="1">
    <source>
        <dbReference type="SAM" id="MobiDB-lite"/>
    </source>
</evidence>
<name>A0ABV2AU17_9EUKA</name>
<dbReference type="EMBL" id="JBDODL010004920">
    <property type="protein sequence ID" value="MES1923155.1"/>
    <property type="molecule type" value="Genomic_DNA"/>
</dbReference>
<feature type="region of interest" description="Disordered" evidence="1">
    <location>
        <begin position="62"/>
        <end position="98"/>
    </location>
</feature>
<proteinExistence type="predicted"/>